<sequence>METFNKLAGVQEASDVTEPTRQLSRADLPSAPPIPNDPSQPMDYSDARSTHSGVGGNRSSLPLRRRASHRSFRSKKSTATSRANSLYNPSESVPPTPHLPPDMILPRPSADGTTHEAQPGDEGMEEGEEEEEDDEDFPWGPSHPCFPHPNPHCHPRSPEASLTRVIRVRRDWLASGDLYPQYANLYPEILDSCVSDTEFRYLISNINAILRKSLSPYSTRAWIDSLIGVATGYLWEDLGWTGAKAGEKALERFIARWNRERESEGREVKLVQLRTTGFMSMDFVIADPGVDSPDYEDEEEVA</sequence>
<comment type="subunit">
    <text evidence="3">Interacts with ERF2.</text>
</comment>
<organism evidence="9 10">
    <name type="scientific">Ramularia collo-cygni</name>
    <dbReference type="NCBI Taxonomy" id="112498"/>
    <lineage>
        <taxon>Eukaryota</taxon>
        <taxon>Fungi</taxon>
        <taxon>Dikarya</taxon>
        <taxon>Ascomycota</taxon>
        <taxon>Pezizomycotina</taxon>
        <taxon>Dothideomycetes</taxon>
        <taxon>Dothideomycetidae</taxon>
        <taxon>Mycosphaerellales</taxon>
        <taxon>Mycosphaerellaceae</taxon>
        <taxon>Ramularia</taxon>
    </lineage>
</organism>
<dbReference type="RefSeq" id="XP_023628122.1">
    <property type="nucleotide sequence ID" value="XM_023772354.1"/>
</dbReference>
<dbReference type="EMBL" id="FJUY01000011">
    <property type="protein sequence ID" value="CZT21233.1"/>
    <property type="molecule type" value="Genomic_DNA"/>
</dbReference>
<feature type="compositionally biased region" description="Basic residues" evidence="7">
    <location>
        <begin position="63"/>
        <end position="76"/>
    </location>
</feature>
<accession>A0A2D3VJU5</accession>
<evidence type="ECO:0000256" key="2">
    <source>
        <dbReference type="ARBA" id="ARBA00007732"/>
    </source>
</evidence>
<dbReference type="Proteomes" id="UP000225277">
    <property type="component" value="Unassembled WGS sequence"/>
</dbReference>
<feature type="compositionally biased region" description="Acidic residues" evidence="7">
    <location>
        <begin position="122"/>
        <end position="137"/>
    </location>
</feature>
<name>A0A2D3VJU5_9PEZI</name>
<dbReference type="STRING" id="112498.A0A2D3VJU5"/>
<comment type="similarity">
    <text evidence="2">Belongs to the ERF4 family.</text>
</comment>
<evidence type="ECO:0000313" key="9">
    <source>
        <dbReference type="EMBL" id="CZT21233.1"/>
    </source>
</evidence>
<evidence type="ECO:0000256" key="6">
    <source>
        <dbReference type="ARBA" id="ARBA00023136"/>
    </source>
</evidence>
<comment type="subcellular location">
    <subcellularLocation>
        <location evidence="1">Endoplasmic reticulum membrane</location>
        <topology evidence="1">Peripheral membrane protein</topology>
    </subcellularLocation>
</comment>
<keyword evidence="10" id="KW-1185">Reference proteome</keyword>
<dbReference type="GO" id="GO:0006612">
    <property type="term" value="P:protein targeting to membrane"/>
    <property type="evidence" value="ECO:0007669"/>
    <property type="project" value="TreeGrafter"/>
</dbReference>
<evidence type="ECO:0000259" key="8">
    <source>
        <dbReference type="Pfam" id="PF10256"/>
    </source>
</evidence>
<dbReference type="OrthoDB" id="5377273at2759"/>
<dbReference type="PANTHER" id="PTHR13254:SF0">
    <property type="entry name" value="GOLGIN SUBFAMILY A MEMBER 7_ERF4 DOMAIN-CONTAINING PROTEIN"/>
    <property type="match status" value="1"/>
</dbReference>
<dbReference type="InterPro" id="IPR051371">
    <property type="entry name" value="Ras_palmitoyltransferase"/>
</dbReference>
<reference evidence="9 10" key="1">
    <citation type="submission" date="2016-03" db="EMBL/GenBank/DDBJ databases">
        <authorList>
            <person name="Ploux O."/>
        </authorList>
    </citation>
    <scope>NUCLEOTIDE SEQUENCE [LARGE SCALE GENOMIC DNA]</scope>
    <source>
        <strain evidence="9 10">URUG2</strain>
    </source>
</reference>
<dbReference type="Pfam" id="PF10256">
    <property type="entry name" value="Erf4"/>
    <property type="match status" value="1"/>
</dbReference>
<keyword evidence="5" id="KW-0256">Endoplasmic reticulum</keyword>
<evidence type="ECO:0000256" key="5">
    <source>
        <dbReference type="ARBA" id="ARBA00022824"/>
    </source>
</evidence>
<evidence type="ECO:0000256" key="3">
    <source>
        <dbReference type="ARBA" id="ARBA00011396"/>
    </source>
</evidence>
<proteinExistence type="inferred from homology"/>
<evidence type="ECO:0000256" key="1">
    <source>
        <dbReference type="ARBA" id="ARBA00004406"/>
    </source>
</evidence>
<dbReference type="AlphaFoldDB" id="A0A2D3VJU5"/>
<feature type="domain" description="Golgin subfamily A member 7/ERF4" evidence="8">
    <location>
        <begin position="165"/>
        <end position="282"/>
    </location>
</feature>
<protein>
    <recommendedName>
        <fullName evidence="4">Ras modification protein ERF4</fullName>
    </recommendedName>
</protein>
<evidence type="ECO:0000256" key="4">
    <source>
        <dbReference type="ARBA" id="ARBA00018463"/>
    </source>
</evidence>
<dbReference type="GO" id="GO:0005789">
    <property type="term" value="C:endoplasmic reticulum membrane"/>
    <property type="evidence" value="ECO:0007669"/>
    <property type="project" value="UniProtKB-SubCell"/>
</dbReference>
<feature type="compositionally biased region" description="Polar residues" evidence="7">
    <location>
        <begin position="77"/>
        <end position="91"/>
    </location>
</feature>
<dbReference type="GeneID" id="35602216"/>
<feature type="region of interest" description="Disordered" evidence="7">
    <location>
        <begin position="1"/>
        <end position="138"/>
    </location>
</feature>
<dbReference type="PANTHER" id="PTHR13254">
    <property type="entry name" value="GOLGI AUTOANTIGEN, GOLGIN SUBFAMILY A, 7"/>
    <property type="match status" value="1"/>
</dbReference>
<evidence type="ECO:0000256" key="7">
    <source>
        <dbReference type="SAM" id="MobiDB-lite"/>
    </source>
</evidence>
<dbReference type="InterPro" id="IPR019383">
    <property type="entry name" value="Golgin_A_7/ERF4"/>
</dbReference>
<keyword evidence="6" id="KW-0472">Membrane</keyword>
<dbReference type="GO" id="GO:0031211">
    <property type="term" value="C:endoplasmic reticulum palmitoyltransferase complex"/>
    <property type="evidence" value="ECO:0007669"/>
    <property type="project" value="TreeGrafter"/>
</dbReference>
<gene>
    <name evidence="9" type="ORF">RCC_07096</name>
</gene>
<evidence type="ECO:0000313" key="10">
    <source>
        <dbReference type="Proteomes" id="UP000225277"/>
    </source>
</evidence>